<keyword evidence="3" id="KW-1185">Reference proteome</keyword>
<reference evidence="2" key="1">
    <citation type="submission" date="2021-01" db="EMBL/GenBank/DDBJ databases">
        <title>Description of Breznakiella homolactica.</title>
        <authorList>
            <person name="Song Y."/>
            <person name="Brune A."/>
        </authorList>
    </citation>
    <scope>NUCLEOTIDE SEQUENCE</scope>
    <source>
        <strain evidence="2">RmG30</strain>
    </source>
</reference>
<dbReference type="KEGG" id="bhc:JFL75_11690"/>
<organism evidence="2 3">
    <name type="scientific">Breznakiella homolactica</name>
    <dbReference type="NCBI Taxonomy" id="2798577"/>
    <lineage>
        <taxon>Bacteria</taxon>
        <taxon>Pseudomonadati</taxon>
        <taxon>Spirochaetota</taxon>
        <taxon>Spirochaetia</taxon>
        <taxon>Spirochaetales</taxon>
        <taxon>Breznakiellaceae</taxon>
        <taxon>Breznakiella</taxon>
    </lineage>
</organism>
<dbReference type="RefSeq" id="WP_215624914.1">
    <property type="nucleotide sequence ID" value="NZ_CP067089.2"/>
</dbReference>
<dbReference type="Pfam" id="PF20594">
    <property type="entry name" value="DUF6794"/>
    <property type="match status" value="1"/>
</dbReference>
<feature type="domain" description="DUF6794" evidence="1">
    <location>
        <begin position="295"/>
        <end position="376"/>
    </location>
</feature>
<dbReference type="Proteomes" id="UP000595917">
    <property type="component" value="Chromosome"/>
</dbReference>
<evidence type="ECO:0000313" key="3">
    <source>
        <dbReference type="Proteomes" id="UP000595917"/>
    </source>
</evidence>
<dbReference type="EMBL" id="CP067089">
    <property type="protein sequence ID" value="QQO07608.1"/>
    <property type="molecule type" value="Genomic_DNA"/>
</dbReference>
<accession>A0A7T8B9W5</accession>
<dbReference type="InterPro" id="IPR046744">
    <property type="entry name" value="DUF6794"/>
</dbReference>
<sequence>MRQYAFIILCICLAQNGYAQNNQPHKLDIKAYLNDVEIAGPVYDNGTKSNIYDNYSNAYVGLVNIFDLLGAEAVIDGNTIKINSQKLGNFVITYDGPDAIVFNPRPSPFPSTRNSIIIIDDEFYIRINLVRYIVSGYTVENDKKVTLYTRDYERHDLPELNIKAYLNDTQITGSVYKNIFGPPVQGLNYLSSFVNLVNIFSALESETKVNGNTVEIIGPNIGKIKIIYENQTNIIIDYISEELELNPPFTNNTVVIIDDEYYITISMVRYLIDGALAQDEEKVTLYTSDYERLDIPLTLYDCYLALDALLNNETKDDIKKSTVNDLIEYHMGLGMWIRNNWIRQTNHRITKLLFDNGLRHPDDMSQLIIIGYHYYLNHIDKSIEELIHER</sequence>
<gene>
    <name evidence="2" type="ORF">JFL75_11690</name>
</gene>
<protein>
    <recommendedName>
        <fullName evidence="1">DUF6794 domain-containing protein</fullName>
    </recommendedName>
</protein>
<evidence type="ECO:0000259" key="1">
    <source>
        <dbReference type="Pfam" id="PF20594"/>
    </source>
</evidence>
<name>A0A7T8B9W5_9SPIR</name>
<proteinExistence type="predicted"/>
<evidence type="ECO:0000313" key="2">
    <source>
        <dbReference type="EMBL" id="QQO07608.1"/>
    </source>
</evidence>
<dbReference type="AlphaFoldDB" id="A0A7T8B9W5"/>